<protein>
    <submittedName>
        <fullName evidence="3">Uncharacterized protein LOC111086671</fullName>
    </submittedName>
</protein>
<dbReference type="InterPro" id="IPR001879">
    <property type="entry name" value="GPCR_2_extracellular_dom"/>
</dbReference>
<dbReference type="Proteomes" id="UP000694941">
    <property type="component" value="Unplaced"/>
</dbReference>
<sequence length="422" mass="48053">MLKKCGIFISFLGILFCPRHKARQLLVTEELTSDNLRNVHAFTEFGERDRVQKLLFTATPMLYRTDKADDHSAHKQNIAVSQLPSREMITSSPEVTVALPDLGNDEKVNTNVLNSSENEETYYLNSSYVREYNSFKHKIVSELEEKSLIAGTHPFLKNIIQNSSHIRIVGDMNPSLTRERYCEEIEEKGVLWNTTEGGVVVLTSCPDGYIGSVYRSCYTSGRWGHIHFFDCRFRKLLELKTLLDYHLVKKLWDGLHYVMEELTSMLGSHKIYSLMDRLEAMCMVSDVMRAETDLILNNCLDVTYIKVVLSNVEKLLTYEGTALSTNSDTHALLKEKVIDLVQSLAKFAGEILKAYVSSFGRHIIISPTSVIELIVASRDDNPSGLENSSLLEEKISVPRLQELEEEDWTLLRLCAERVEVTN</sequence>
<accession>A0ABM1SRB2</accession>
<dbReference type="RefSeq" id="XP_022246168.1">
    <property type="nucleotide sequence ID" value="XM_022390460.1"/>
</dbReference>
<dbReference type="Pfam" id="PF02793">
    <property type="entry name" value="HRM"/>
    <property type="match status" value="1"/>
</dbReference>
<evidence type="ECO:0000313" key="2">
    <source>
        <dbReference type="Proteomes" id="UP000694941"/>
    </source>
</evidence>
<dbReference type="SMART" id="SM00008">
    <property type="entry name" value="HormR"/>
    <property type="match status" value="1"/>
</dbReference>
<name>A0ABM1SRB2_LIMPO</name>
<gene>
    <name evidence="3" type="primary">LOC111086671</name>
</gene>
<dbReference type="Gene3D" id="4.10.1240.10">
    <property type="entry name" value="GPCR, family 2, extracellular hormone receptor domain"/>
    <property type="match status" value="1"/>
</dbReference>
<evidence type="ECO:0000259" key="1">
    <source>
        <dbReference type="PROSITE" id="PS50227"/>
    </source>
</evidence>
<reference evidence="3" key="1">
    <citation type="submission" date="2025-08" db="UniProtKB">
        <authorList>
            <consortium name="RefSeq"/>
        </authorList>
    </citation>
    <scope>IDENTIFICATION</scope>
    <source>
        <tissue evidence="3">Muscle</tissue>
    </source>
</reference>
<organism evidence="2 3">
    <name type="scientific">Limulus polyphemus</name>
    <name type="common">Atlantic horseshoe crab</name>
    <dbReference type="NCBI Taxonomy" id="6850"/>
    <lineage>
        <taxon>Eukaryota</taxon>
        <taxon>Metazoa</taxon>
        <taxon>Ecdysozoa</taxon>
        <taxon>Arthropoda</taxon>
        <taxon>Chelicerata</taxon>
        <taxon>Merostomata</taxon>
        <taxon>Xiphosura</taxon>
        <taxon>Limulidae</taxon>
        <taxon>Limulus</taxon>
    </lineage>
</organism>
<proteinExistence type="predicted"/>
<evidence type="ECO:0000313" key="3">
    <source>
        <dbReference type="RefSeq" id="XP_022246168.1"/>
    </source>
</evidence>
<dbReference type="SUPFAM" id="SSF111418">
    <property type="entry name" value="Hormone receptor domain"/>
    <property type="match status" value="1"/>
</dbReference>
<keyword evidence="2" id="KW-1185">Reference proteome</keyword>
<dbReference type="InterPro" id="IPR036445">
    <property type="entry name" value="GPCR_2_extracell_dom_sf"/>
</dbReference>
<feature type="domain" description="G-protein coupled receptors family 2 profile 1" evidence="1">
    <location>
        <begin position="181"/>
        <end position="235"/>
    </location>
</feature>
<dbReference type="GeneID" id="111086671"/>
<dbReference type="PROSITE" id="PS50227">
    <property type="entry name" value="G_PROTEIN_RECEP_F2_3"/>
    <property type="match status" value="1"/>
</dbReference>